<keyword evidence="2 3" id="KW-0808">Transferase</keyword>
<sequence>MPETILVYVGIDAVGDGLIKLPFVRALRAAFPAARITWMAGKGHTVFADTLAPLVEGLIDEVLDEANIGSRAAELLRNPLPGRRFDLIIDTQRRLLTTLILKRIRHGRFISATAGFRLSDARPPEGERPAAMIAQMMRLLDAAQPGRDHHPAALRRDAATEALAERLLPAGPVYVGFAPGAGGKHKCWPLERFCQLAQSISAIPVFLLGPAETDWVETIRAALPQALLPLQQAEKPTPMLTIALARRMGAAVANDSGTGHMLACADIPLVSLFGPTPPAKFAPGAARLHLIRAQDFGGDAMTAIPITAVKQVLIKCLL</sequence>
<dbReference type="InterPro" id="IPR002201">
    <property type="entry name" value="Glyco_trans_9"/>
</dbReference>
<dbReference type="OrthoDB" id="7158927at2"/>
<protein>
    <submittedName>
        <fullName evidence="3">ADP-heptose--LPS heptosyltransferase</fullName>
    </submittedName>
</protein>
<reference evidence="3 4" key="1">
    <citation type="submission" date="2017-11" db="EMBL/GenBank/DDBJ databases">
        <title>Draft genome sequence of magnetotactic bacterium Magnetospirillum kuznetsovii LBB-42.</title>
        <authorList>
            <person name="Grouzdev D.S."/>
            <person name="Rysina M.S."/>
            <person name="Baslerov R.V."/>
            <person name="Koziaeva V."/>
        </authorList>
    </citation>
    <scope>NUCLEOTIDE SEQUENCE [LARGE SCALE GENOMIC DNA]</scope>
    <source>
        <strain evidence="3 4">LBB-42</strain>
    </source>
</reference>
<organism evidence="3 4">
    <name type="scientific">Paramagnetospirillum kuznetsovii</name>
    <dbReference type="NCBI Taxonomy" id="2053833"/>
    <lineage>
        <taxon>Bacteria</taxon>
        <taxon>Pseudomonadati</taxon>
        <taxon>Pseudomonadota</taxon>
        <taxon>Alphaproteobacteria</taxon>
        <taxon>Rhodospirillales</taxon>
        <taxon>Magnetospirillaceae</taxon>
        <taxon>Paramagnetospirillum</taxon>
    </lineage>
</organism>
<accession>A0A364NVD5</accession>
<name>A0A364NVD5_9PROT</name>
<dbReference type="PANTHER" id="PTHR30160:SF7">
    <property type="entry name" value="ADP-HEPTOSE--LPS HEPTOSYLTRANSFERASE 2"/>
    <property type="match status" value="1"/>
</dbReference>
<dbReference type="AlphaFoldDB" id="A0A364NVD5"/>
<keyword evidence="1" id="KW-0328">Glycosyltransferase</keyword>
<dbReference type="Pfam" id="PF01075">
    <property type="entry name" value="Glyco_transf_9"/>
    <property type="match status" value="1"/>
</dbReference>
<evidence type="ECO:0000313" key="3">
    <source>
        <dbReference type="EMBL" id="RAU21049.1"/>
    </source>
</evidence>
<gene>
    <name evidence="3" type="ORF">CU669_14915</name>
</gene>
<evidence type="ECO:0000256" key="1">
    <source>
        <dbReference type="ARBA" id="ARBA00022676"/>
    </source>
</evidence>
<evidence type="ECO:0000256" key="2">
    <source>
        <dbReference type="ARBA" id="ARBA00022679"/>
    </source>
</evidence>
<keyword evidence="4" id="KW-1185">Reference proteome</keyword>
<proteinExistence type="predicted"/>
<dbReference type="RefSeq" id="WP_112146112.1">
    <property type="nucleotide sequence ID" value="NZ_PGTO01000013.1"/>
</dbReference>
<dbReference type="GO" id="GO:0005829">
    <property type="term" value="C:cytosol"/>
    <property type="evidence" value="ECO:0007669"/>
    <property type="project" value="TreeGrafter"/>
</dbReference>
<dbReference type="SUPFAM" id="SSF53756">
    <property type="entry name" value="UDP-Glycosyltransferase/glycogen phosphorylase"/>
    <property type="match status" value="1"/>
</dbReference>
<comment type="caution">
    <text evidence="3">The sequence shown here is derived from an EMBL/GenBank/DDBJ whole genome shotgun (WGS) entry which is preliminary data.</text>
</comment>
<dbReference type="Proteomes" id="UP000251075">
    <property type="component" value="Unassembled WGS sequence"/>
</dbReference>
<dbReference type="CDD" id="cd03789">
    <property type="entry name" value="GT9_LPS_heptosyltransferase"/>
    <property type="match status" value="1"/>
</dbReference>
<dbReference type="InterPro" id="IPR051199">
    <property type="entry name" value="LPS_LOS_Heptosyltrfase"/>
</dbReference>
<dbReference type="Gene3D" id="3.40.50.2000">
    <property type="entry name" value="Glycogen Phosphorylase B"/>
    <property type="match status" value="2"/>
</dbReference>
<dbReference type="GO" id="GO:0009244">
    <property type="term" value="P:lipopolysaccharide core region biosynthetic process"/>
    <property type="evidence" value="ECO:0007669"/>
    <property type="project" value="TreeGrafter"/>
</dbReference>
<dbReference type="PANTHER" id="PTHR30160">
    <property type="entry name" value="TETRAACYLDISACCHARIDE 4'-KINASE-RELATED"/>
    <property type="match status" value="1"/>
</dbReference>
<evidence type="ECO:0000313" key="4">
    <source>
        <dbReference type="Proteomes" id="UP000251075"/>
    </source>
</evidence>
<dbReference type="GO" id="GO:0008713">
    <property type="term" value="F:ADP-heptose-lipopolysaccharide heptosyltransferase activity"/>
    <property type="evidence" value="ECO:0007669"/>
    <property type="project" value="TreeGrafter"/>
</dbReference>
<dbReference type="EMBL" id="PGTO01000013">
    <property type="protein sequence ID" value="RAU21049.1"/>
    <property type="molecule type" value="Genomic_DNA"/>
</dbReference>